<name>A0A4Z0D1V7_9FIRM</name>
<dbReference type="Pfam" id="PF16193">
    <property type="entry name" value="AAA_assoc_2"/>
    <property type="match status" value="1"/>
</dbReference>
<keyword evidence="4" id="KW-0235">DNA replication</keyword>
<dbReference type="Pfam" id="PF12002">
    <property type="entry name" value="MgsA_C"/>
    <property type="match status" value="1"/>
</dbReference>
<organism evidence="8 9">
    <name type="scientific">Soehngenia longivitae</name>
    <dbReference type="NCBI Taxonomy" id="2562294"/>
    <lineage>
        <taxon>Bacteria</taxon>
        <taxon>Bacillati</taxon>
        <taxon>Bacillota</taxon>
        <taxon>Tissierellia</taxon>
        <taxon>Tissierellales</taxon>
        <taxon>Tissierellaceae</taxon>
        <taxon>Soehngenia</taxon>
    </lineage>
</organism>
<evidence type="ECO:0000313" key="9">
    <source>
        <dbReference type="Proteomes" id="UP000298381"/>
    </source>
</evidence>
<dbReference type="OrthoDB" id="9778364at2"/>
<accession>A0A4Z0D1V7</accession>
<dbReference type="InterPro" id="IPR021886">
    <property type="entry name" value="MgsA_C"/>
</dbReference>
<dbReference type="RefSeq" id="WP_135271651.1">
    <property type="nucleotide sequence ID" value="NZ_SRIB01000014.1"/>
</dbReference>
<dbReference type="GO" id="GO:0017116">
    <property type="term" value="F:single-stranded DNA helicase activity"/>
    <property type="evidence" value="ECO:0007669"/>
    <property type="project" value="TreeGrafter"/>
</dbReference>
<dbReference type="SMART" id="SM00382">
    <property type="entry name" value="AAA"/>
    <property type="match status" value="1"/>
</dbReference>
<dbReference type="InterPro" id="IPR003593">
    <property type="entry name" value="AAA+_ATPase"/>
</dbReference>
<dbReference type="Gene3D" id="1.20.272.10">
    <property type="match status" value="1"/>
</dbReference>
<dbReference type="CDD" id="cd00009">
    <property type="entry name" value="AAA"/>
    <property type="match status" value="1"/>
</dbReference>
<dbReference type="FunFam" id="1.10.3710.10:FF:000003">
    <property type="entry name" value="ATPase, AAA family protein"/>
    <property type="match status" value="1"/>
</dbReference>
<comment type="caution">
    <text evidence="8">The sequence shown here is derived from an EMBL/GenBank/DDBJ whole genome shotgun (WGS) entry which is preliminary data.</text>
</comment>
<proteinExistence type="inferred from homology"/>
<dbReference type="FunFam" id="3.40.50.300:FF:000137">
    <property type="entry name" value="Replication-associated recombination protein A"/>
    <property type="match status" value="1"/>
</dbReference>
<dbReference type="PANTHER" id="PTHR13779:SF7">
    <property type="entry name" value="ATPASE WRNIP1"/>
    <property type="match status" value="1"/>
</dbReference>
<evidence type="ECO:0000256" key="6">
    <source>
        <dbReference type="ARBA" id="ARBA00022840"/>
    </source>
</evidence>
<dbReference type="InterPro" id="IPR003959">
    <property type="entry name" value="ATPase_AAA_core"/>
</dbReference>
<reference evidence="8 9" key="1">
    <citation type="submission" date="2019-03" db="EMBL/GenBank/DDBJ databases">
        <title>Draft genome sequence data and analysis of a Fermenting Bacterium, Soehngenia longevitae strain 1933PT, isolated from petroleum reservoir in Azerbaijan.</title>
        <authorList>
            <person name="Grouzdev D.S."/>
            <person name="Bidzhieva S.K."/>
            <person name="Sokolova D.S."/>
            <person name="Tourova T.P."/>
            <person name="Poltaraus A.B."/>
            <person name="Nazina T.N."/>
        </authorList>
    </citation>
    <scope>NUCLEOTIDE SEQUENCE [LARGE SCALE GENOMIC DNA]</scope>
    <source>
        <strain evidence="8 9">1933P</strain>
    </source>
</reference>
<dbReference type="InterPro" id="IPR008921">
    <property type="entry name" value="DNA_pol3_clamp-load_cplx_C"/>
</dbReference>
<dbReference type="CDD" id="cd18139">
    <property type="entry name" value="HLD_clamp_RarA"/>
    <property type="match status" value="1"/>
</dbReference>
<dbReference type="InterPro" id="IPR032423">
    <property type="entry name" value="AAA_assoc_2"/>
</dbReference>
<comment type="function">
    <text evidence="1">DNA-dependent ATPase that plays important roles in cellular responses to stalled DNA replication processes.</text>
</comment>
<dbReference type="Gene3D" id="1.10.3710.10">
    <property type="entry name" value="DNA polymerase III clamp loader subunits, C-terminal domain"/>
    <property type="match status" value="1"/>
</dbReference>
<feature type="domain" description="AAA+ ATPase" evidence="7">
    <location>
        <begin position="51"/>
        <end position="167"/>
    </location>
</feature>
<dbReference type="GO" id="GO:0000731">
    <property type="term" value="P:DNA synthesis involved in DNA repair"/>
    <property type="evidence" value="ECO:0007669"/>
    <property type="project" value="TreeGrafter"/>
</dbReference>
<dbReference type="GO" id="GO:0005524">
    <property type="term" value="F:ATP binding"/>
    <property type="evidence" value="ECO:0007669"/>
    <property type="project" value="UniProtKB-KW"/>
</dbReference>
<sequence>MDLFSISMERFLEKNAPLSDRLRPRNIENFVGQTHIIGEGKFLTRAIKADRITSMIFYGPPGTGKTTLAMVIANSTKMNFEKISAVTSGVKEIREVINKAEESLKIANKRTILFIDEIHRFNKAQQDALLPFVEKGIIILIGATTENPYFEINKALLSRMMVIELKPLSRDELSILLDRALHDKEYGLGGLNIDIGDEAVDYLLTVADGDARVLLNSLEIGVLSTEPLDDGVRHISLDDIKNSIQMKSFKYDKGSDEHYDTISAFIKSMRGSDPDAAVFYLAKMLNAGEDPKFIARRIMIAASEDVGNADPNAIIVATNAFYAVNAIGMPEARIILSQATIYVACAPKSNSSYLAIDSALEDIKNEESGDIPVYLKDASYTGAKALGRGIDYKYPHDYDNHYVNQNYLPDKFKNKIYYKPTDLGYETSIKKWLEFLKKSN</sequence>
<keyword evidence="5" id="KW-0547">Nucleotide-binding</keyword>
<dbReference type="FunFam" id="1.20.272.10:FF:000001">
    <property type="entry name" value="Putative AAA family ATPase"/>
    <property type="match status" value="1"/>
</dbReference>
<dbReference type="Pfam" id="PF00004">
    <property type="entry name" value="AAA"/>
    <property type="match status" value="1"/>
</dbReference>
<dbReference type="AlphaFoldDB" id="A0A4Z0D1V7"/>
<dbReference type="InterPro" id="IPR051314">
    <property type="entry name" value="AAA_ATPase_RarA/MGS1/WRNIP1"/>
</dbReference>
<dbReference type="InterPro" id="IPR027417">
    <property type="entry name" value="P-loop_NTPase"/>
</dbReference>
<evidence type="ECO:0000256" key="1">
    <source>
        <dbReference type="ARBA" id="ARBA00002393"/>
    </source>
</evidence>
<dbReference type="GO" id="GO:0006261">
    <property type="term" value="P:DNA-templated DNA replication"/>
    <property type="evidence" value="ECO:0007669"/>
    <property type="project" value="TreeGrafter"/>
</dbReference>
<dbReference type="SUPFAM" id="SSF52540">
    <property type="entry name" value="P-loop containing nucleoside triphosphate hydrolases"/>
    <property type="match status" value="1"/>
</dbReference>
<evidence type="ECO:0000313" key="8">
    <source>
        <dbReference type="EMBL" id="TFZ39288.1"/>
    </source>
</evidence>
<dbReference type="FunFam" id="1.10.8.60:FF:000029">
    <property type="entry name" value="Replication-associated recombination protein A"/>
    <property type="match status" value="1"/>
</dbReference>
<comment type="similarity">
    <text evidence="2">Belongs to the AAA ATPase family. RarA/MGS1/WRNIP1 subfamily.</text>
</comment>
<dbReference type="EMBL" id="SRIB01000014">
    <property type="protein sequence ID" value="TFZ39288.1"/>
    <property type="molecule type" value="Genomic_DNA"/>
</dbReference>
<dbReference type="GO" id="GO:0016887">
    <property type="term" value="F:ATP hydrolysis activity"/>
    <property type="evidence" value="ECO:0007669"/>
    <property type="project" value="InterPro"/>
</dbReference>
<evidence type="ECO:0000256" key="3">
    <source>
        <dbReference type="ARBA" id="ARBA00020776"/>
    </source>
</evidence>
<dbReference type="GO" id="GO:0003677">
    <property type="term" value="F:DNA binding"/>
    <property type="evidence" value="ECO:0007669"/>
    <property type="project" value="InterPro"/>
</dbReference>
<evidence type="ECO:0000256" key="5">
    <source>
        <dbReference type="ARBA" id="ARBA00022741"/>
    </source>
</evidence>
<dbReference type="Gene3D" id="1.10.8.60">
    <property type="match status" value="1"/>
</dbReference>
<evidence type="ECO:0000259" key="7">
    <source>
        <dbReference type="SMART" id="SM00382"/>
    </source>
</evidence>
<keyword evidence="9" id="KW-1185">Reference proteome</keyword>
<evidence type="ECO:0000256" key="4">
    <source>
        <dbReference type="ARBA" id="ARBA00022705"/>
    </source>
</evidence>
<dbReference type="SUPFAM" id="SSF48019">
    <property type="entry name" value="post-AAA+ oligomerization domain-like"/>
    <property type="match status" value="1"/>
</dbReference>
<keyword evidence="6" id="KW-0067">ATP-binding</keyword>
<dbReference type="Gene3D" id="3.40.50.300">
    <property type="entry name" value="P-loop containing nucleotide triphosphate hydrolases"/>
    <property type="match status" value="1"/>
</dbReference>
<protein>
    <recommendedName>
        <fullName evidence="3">Replication-associated recombination protein A</fullName>
    </recommendedName>
</protein>
<gene>
    <name evidence="8" type="ORF">E4100_08650</name>
</gene>
<dbReference type="PANTHER" id="PTHR13779">
    <property type="entry name" value="WERNER HELICASE-INTERACTING PROTEIN 1 FAMILY MEMBER"/>
    <property type="match status" value="1"/>
</dbReference>
<evidence type="ECO:0000256" key="2">
    <source>
        <dbReference type="ARBA" id="ARBA00008959"/>
    </source>
</evidence>
<dbReference type="Proteomes" id="UP000298381">
    <property type="component" value="Unassembled WGS sequence"/>
</dbReference>
<dbReference type="GO" id="GO:0008047">
    <property type="term" value="F:enzyme activator activity"/>
    <property type="evidence" value="ECO:0007669"/>
    <property type="project" value="TreeGrafter"/>
</dbReference>